<dbReference type="SUPFAM" id="SSF51621">
    <property type="entry name" value="Phosphoenolpyruvate/pyruvate domain"/>
    <property type="match status" value="1"/>
</dbReference>
<feature type="binding site" evidence="5">
    <location>
        <position position="116"/>
    </location>
    <ligand>
        <name>substrate</name>
    </ligand>
</feature>
<feature type="binding site" evidence="6">
    <location>
        <position position="116"/>
    </location>
    <ligand>
        <name>Mg(2+)</name>
        <dbReference type="ChEBI" id="CHEBI:18420"/>
    </ligand>
</feature>
<dbReference type="GO" id="GO:0016829">
    <property type="term" value="F:lyase activity"/>
    <property type="evidence" value="ECO:0007669"/>
    <property type="project" value="UniProtKB-KW"/>
</dbReference>
<proteinExistence type="inferred from homology"/>
<evidence type="ECO:0000259" key="7">
    <source>
        <dbReference type="Pfam" id="PF03328"/>
    </source>
</evidence>
<dbReference type="Gene3D" id="3.20.20.60">
    <property type="entry name" value="Phosphoenolpyruvate-binding domains"/>
    <property type="match status" value="1"/>
</dbReference>
<keyword evidence="8" id="KW-0456">Lyase</keyword>
<evidence type="ECO:0000256" key="6">
    <source>
        <dbReference type="PIRSR" id="PIRSR015582-2"/>
    </source>
</evidence>
<dbReference type="Proteomes" id="UP000221860">
    <property type="component" value="Unassembled WGS sequence"/>
</dbReference>
<protein>
    <submittedName>
        <fullName evidence="8">CoA ester lyase</fullName>
    </submittedName>
</protein>
<evidence type="ECO:0000313" key="9">
    <source>
        <dbReference type="Proteomes" id="UP000221860"/>
    </source>
</evidence>
<feature type="domain" description="HpcH/HpaI aldolase/citrate lyase" evidence="7">
    <location>
        <begin position="4"/>
        <end position="210"/>
    </location>
</feature>
<feature type="binding site" evidence="5">
    <location>
        <position position="65"/>
    </location>
    <ligand>
        <name>substrate</name>
    </ligand>
</feature>
<dbReference type="GO" id="GO:0000287">
    <property type="term" value="F:magnesium ion binding"/>
    <property type="evidence" value="ECO:0007669"/>
    <property type="project" value="TreeGrafter"/>
</dbReference>
<dbReference type="EMBL" id="NQWH01000006">
    <property type="protein sequence ID" value="PHP28581.1"/>
    <property type="molecule type" value="Genomic_DNA"/>
</dbReference>
<sequence length="279" mass="29059">MPLRSMLYVPASNARALAKARDLPCDALILDLEDAVAPAAKQEARAALGAALAERGRAAQLRLVRINGLGTPWGAEDLAAQAGWECDGIVVPKVDEAADLDAVAARTERPLWAMIETARGVLRAAEICAHPRLSGIVMGTNDLGREIGLRPTADRFALLTALQGALLAARAHGVAAIDGVCNALDDAARLEAECAQGRDLGFDGKSLIHPAQIAAANAAFAPGAEEIDLARRRIAAFEAVLAEGQGVAVVDGEIVEALHVEAARALLDLARKLEEGRAS</sequence>
<dbReference type="RefSeq" id="WP_099274946.1">
    <property type="nucleotide sequence ID" value="NZ_KZ304953.1"/>
</dbReference>
<organism evidence="8 9">
    <name type="scientific">Limimaricola cinnabarinus</name>
    <dbReference type="NCBI Taxonomy" id="1125964"/>
    <lineage>
        <taxon>Bacteria</taxon>
        <taxon>Pseudomonadati</taxon>
        <taxon>Pseudomonadota</taxon>
        <taxon>Alphaproteobacteria</taxon>
        <taxon>Rhodobacterales</taxon>
        <taxon>Paracoccaceae</taxon>
        <taxon>Limimaricola</taxon>
    </lineage>
</organism>
<evidence type="ECO:0000256" key="4">
    <source>
        <dbReference type="ARBA" id="ARBA00022842"/>
    </source>
</evidence>
<evidence type="ECO:0000313" key="8">
    <source>
        <dbReference type="EMBL" id="PHP28581.1"/>
    </source>
</evidence>
<dbReference type="InterPro" id="IPR040442">
    <property type="entry name" value="Pyrv_kinase-like_dom_sf"/>
</dbReference>
<dbReference type="GO" id="GO:0006107">
    <property type="term" value="P:oxaloacetate metabolic process"/>
    <property type="evidence" value="ECO:0007669"/>
    <property type="project" value="TreeGrafter"/>
</dbReference>
<dbReference type="AlphaFoldDB" id="A0A2G1MIK6"/>
<dbReference type="InterPro" id="IPR015813">
    <property type="entry name" value="Pyrv/PenolPyrv_kinase-like_dom"/>
</dbReference>
<dbReference type="PIRSF" id="PIRSF015582">
    <property type="entry name" value="Cit_lyase_B"/>
    <property type="match status" value="1"/>
</dbReference>
<dbReference type="PANTHER" id="PTHR32308">
    <property type="entry name" value="LYASE BETA SUBUNIT, PUTATIVE (AFU_ORTHOLOGUE AFUA_4G13030)-RELATED"/>
    <property type="match status" value="1"/>
</dbReference>
<comment type="cofactor">
    <cofactor evidence="1">
        <name>Mg(2+)</name>
        <dbReference type="ChEBI" id="CHEBI:18420"/>
    </cofactor>
</comment>
<reference evidence="8 9" key="1">
    <citation type="submission" date="2017-08" db="EMBL/GenBank/DDBJ databases">
        <title>Draft Genome Sequence of Loktanella cinnabarina Strain XM1, Isolated from Coastal Surface Water.</title>
        <authorList>
            <person name="Ma R."/>
            <person name="Wang J."/>
            <person name="Wang Q."/>
            <person name="Ma Z."/>
            <person name="Li J."/>
            <person name="Chen L."/>
        </authorList>
    </citation>
    <scope>NUCLEOTIDE SEQUENCE [LARGE SCALE GENOMIC DNA]</scope>
    <source>
        <strain evidence="8 9">XM1</strain>
    </source>
</reference>
<evidence type="ECO:0000256" key="3">
    <source>
        <dbReference type="ARBA" id="ARBA00022723"/>
    </source>
</evidence>
<dbReference type="PANTHER" id="PTHR32308:SF10">
    <property type="entry name" value="CITRATE LYASE SUBUNIT BETA"/>
    <property type="match status" value="1"/>
</dbReference>
<dbReference type="Pfam" id="PF03328">
    <property type="entry name" value="HpcH_HpaI"/>
    <property type="match status" value="1"/>
</dbReference>
<dbReference type="InterPro" id="IPR005000">
    <property type="entry name" value="Aldolase/citrate-lyase_domain"/>
</dbReference>
<accession>A0A2G1MIK6</accession>
<name>A0A2G1MIK6_9RHOB</name>
<evidence type="ECO:0000256" key="2">
    <source>
        <dbReference type="ARBA" id="ARBA00005568"/>
    </source>
</evidence>
<keyword evidence="9" id="KW-1185">Reference proteome</keyword>
<comment type="caution">
    <text evidence="8">The sequence shown here is derived from an EMBL/GenBank/DDBJ whole genome shotgun (WGS) entry which is preliminary data.</text>
</comment>
<comment type="similarity">
    <text evidence="2">Belongs to the HpcH/HpaI aldolase family.</text>
</comment>
<keyword evidence="4 6" id="KW-0460">Magnesium</keyword>
<feature type="binding site" evidence="6">
    <location>
        <position position="142"/>
    </location>
    <ligand>
        <name>Mg(2+)</name>
        <dbReference type="ChEBI" id="CHEBI:18420"/>
    </ligand>
</feature>
<gene>
    <name evidence="8" type="ORF">CJ301_05100</name>
</gene>
<dbReference type="InterPro" id="IPR011206">
    <property type="entry name" value="Citrate_lyase_beta/mcl1/mcl2"/>
</dbReference>
<evidence type="ECO:0000256" key="1">
    <source>
        <dbReference type="ARBA" id="ARBA00001946"/>
    </source>
</evidence>
<evidence type="ECO:0000256" key="5">
    <source>
        <dbReference type="PIRSR" id="PIRSR015582-1"/>
    </source>
</evidence>
<keyword evidence="3 6" id="KW-0479">Metal-binding</keyword>
<dbReference type="OrthoDB" id="9800547at2"/>